<reference evidence="1" key="2">
    <citation type="journal article" date="2022" name="New Phytol.">
        <title>Evolutionary transition to the ectomycorrhizal habit in the genomes of a hyperdiverse lineage of mushroom-forming fungi.</title>
        <authorList>
            <person name="Looney B."/>
            <person name="Miyauchi S."/>
            <person name="Morin E."/>
            <person name="Drula E."/>
            <person name="Courty P.E."/>
            <person name="Kohler A."/>
            <person name="Kuo A."/>
            <person name="LaButti K."/>
            <person name="Pangilinan J."/>
            <person name="Lipzen A."/>
            <person name="Riley R."/>
            <person name="Andreopoulos W."/>
            <person name="He G."/>
            <person name="Johnson J."/>
            <person name="Nolan M."/>
            <person name="Tritt A."/>
            <person name="Barry K.W."/>
            <person name="Grigoriev I.V."/>
            <person name="Nagy L.G."/>
            <person name="Hibbett D."/>
            <person name="Henrissat B."/>
            <person name="Matheny P.B."/>
            <person name="Labbe J."/>
            <person name="Martin F.M."/>
        </authorList>
    </citation>
    <scope>NUCLEOTIDE SEQUENCE</scope>
    <source>
        <strain evidence="1">FP105234-sp</strain>
    </source>
</reference>
<gene>
    <name evidence="1" type="ORF">FA95DRAFT_1613571</name>
</gene>
<organism evidence="1 2">
    <name type="scientific">Auriscalpium vulgare</name>
    <dbReference type="NCBI Taxonomy" id="40419"/>
    <lineage>
        <taxon>Eukaryota</taxon>
        <taxon>Fungi</taxon>
        <taxon>Dikarya</taxon>
        <taxon>Basidiomycota</taxon>
        <taxon>Agaricomycotina</taxon>
        <taxon>Agaricomycetes</taxon>
        <taxon>Russulales</taxon>
        <taxon>Auriscalpiaceae</taxon>
        <taxon>Auriscalpium</taxon>
    </lineage>
</organism>
<accession>A0ACB8R2S4</accession>
<evidence type="ECO:0000313" key="2">
    <source>
        <dbReference type="Proteomes" id="UP000814033"/>
    </source>
</evidence>
<keyword evidence="2" id="KW-1185">Reference proteome</keyword>
<dbReference type="EMBL" id="MU276570">
    <property type="protein sequence ID" value="KAI0038182.1"/>
    <property type="molecule type" value="Genomic_DNA"/>
</dbReference>
<reference evidence="1" key="1">
    <citation type="submission" date="2021-02" db="EMBL/GenBank/DDBJ databases">
        <authorList>
            <consortium name="DOE Joint Genome Institute"/>
            <person name="Ahrendt S."/>
            <person name="Looney B.P."/>
            <person name="Miyauchi S."/>
            <person name="Morin E."/>
            <person name="Drula E."/>
            <person name="Courty P.E."/>
            <person name="Chicoki N."/>
            <person name="Fauchery L."/>
            <person name="Kohler A."/>
            <person name="Kuo A."/>
            <person name="Labutti K."/>
            <person name="Pangilinan J."/>
            <person name="Lipzen A."/>
            <person name="Riley R."/>
            <person name="Andreopoulos W."/>
            <person name="He G."/>
            <person name="Johnson J."/>
            <person name="Barry K.W."/>
            <person name="Grigoriev I.V."/>
            <person name="Nagy L."/>
            <person name="Hibbett D."/>
            <person name="Henrissat B."/>
            <person name="Matheny P.B."/>
            <person name="Labbe J."/>
            <person name="Martin F."/>
        </authorList>
    </citation>
    <scope>NUCLEOTIDE SEQUENCE</scope>
    <source>
        <strain evidence="1">FP105234-sp</strain>
    </source>
</reference>
<name>A0ACB8R2S4_9AGAM</name>
<comment type="caution">
    <text evidence="1">The sequence shown here is derived from an EMBL/GenBank/DDBJ whole genome shotgun (WGS) entry which is preliminary data.</text>
</comment>
<evidence type="ECO:0000313" key="1">
    <source>
        <dbReference type="EMBL" id="KAI0038182.1"/>
    </source>
</evidence>
<protein>
    <submittedName>
        <fullName evidence="1">Uncharacterized protein</fullName>
    </submittedName>
</protein>
<sequence length="642" mass="71913">MNDSYQEDKDRSRVRAQLHELVNSKWEDKGTAFCFVRTASEGKAHFFAHAESDLSHVLLMTTIDSDSMFRLQQACTTIVWIAPNGVQHALTFECPERCTEVFSCISAELHRFDIEDKIQEAREYQKVAEDNAKKEAELEETYLWEQACREYEAKRIRDIRKADCALALCDLLSEQADLCDCEATAAGQSNPSFASAPSSSKSTGSQDCQTLPWQSLNPTLSSWKKLMKRLSTAISHVEELAGTAPAEHQASLQAQIVELHNALKRHQDRYEEFVKLSQEYAEQYLRDLSDEIRSQSAWLVLLERRLELAKTLRTDALDLKTSFEKGVCKELKGVRAAVRACPLADESDLLNELDTLISAIKACYVELDKFWADEVGHVTQALKEHRIERGEVDRWRKIEITLEGILDGGTMKTPASETLPSLRPPVGLVKPAHQVKMPRPSVSTVSDPSAQLGLPTIAVILIPAIHTIQTSLLSARSFNRHIFSVLKPKHLQSLQRAHFNVSQQNKRCLRFFGDCVSYARKAAESACAALSPATFPRVTAAFGLRERATALIRTCHLTGSVDVPETAGSKVCKAFRELGAMLRDADCLWRAIVDDDMHVFASLVRGEEKLFVLGCSTKQLMKLLGRMDGEKSVLQRFSVASW</sequence>
<dbReference type="Proteomes" id="UP000814033">
    <property type="component" value="Unassembled WGS sequence"/>
</dbReference>
<proteinExistence type="predicted"/>